<name>A0A0J7XPM7_9SPHN</name>
<dbReference type="EMBL" id="JACU01000007">
    <property type="protein sequence ID" value="KMS53637.1"/>
    <property type="molecule type" value="Genomic_DNA"/>
</dbReference>
<proteinExistence type="predicted"/>
<organism evidence="2 3">
    <name type="scientific">Novosphingobium barchaimii LL02</name>
    <dbReference type="NCBI Taxonomy" id="1114963"/>
    <lineage>
        <taxon>Bacteria</taxon>
        <taxon>Pseudomonadati</taxon>
        <taxon>Pseudomonadota</taxon>
        <taxon>Alphaproteobacteria</taxon>
        <taxon>Sphingomonadales</taxon>
        <taxon>Sphingomonadaceae</taxon>
        <taxon>Novosphingobium</taxon>
    </lineage>
</organism>
<comment type="caution">
    <text evidence="2">The sequence shown here is derived from an EMBL/GenBank/DDBJ whole genome shotgun (WGS) entry which is preliminary data.</text>
</comment>
<dbReference type="Proteomes" id="UP000052268">
    <property type="component" value="Unassembled WGS sequence"/>
</dbReference>
<feature type="region of interest" description="Disordered" evidence="1">
    <location>
        <begin position="71"/>
        <end position="105"/>
    </location>
</feature>
<evidence type="ECO:0000313" key="2">
    <source>
        <dbReference type="EMBL" id="KMS53637.1"/>
    </source>
</evidence>
<dbReference type="AlphaFoldDB" id="A0A0J7XPM7"/>
<protein>
    <submittedName>
        <fullName evidence="2">Uncharacterized protein</fullName>
    </submittedName>
</protein>
<reference evidence="2 3" key="1">
    <citation type="journal article" date="2015" name="G3 (Bethesda)">
        <title>Insights into Ongoing Evolution of the Hexachlorocyclohexane Catabolic Pathway from Comparative Genomics of Ten Sphingomonadaceae Strains.</title>
        <authorList>
            <person name="Pearce S.L."/>
            <person name="Oakeshott J.G."/>
            <person name="Pandey G."/>
        </authorList>
    </citation>
    <scope>NUCLEOTIDE SEQUENCE [LARGE SCALE GENOMIC DNA]</scope>
    <source>
        <strain evidence="2 3">LL02</strain>
    </source>
</reference>
<gene>
    <name evidence="2" type="ORF">V474_23180</name>
</gene>
<dbReference type="PATRIC" id="fig|1114963.3.peg.3476"/>
<sequence length="105" mass="11973">MDDAAMPVHLRRKHDRRMAHEAARDAVAANRALDHRCHPIREDSDFGTAEVLTLEIDAVAVQSDHVERNEAVTRRDHGHRAGRFLHDQQVDPWPPPGRRTARHLG</sequence>
<evidence type="ECO:0000256" key="1">
    <source>
        <dbReference type="SAM" id="MobiDB-lite"/>
    </source>
</evidence>
<evidence type="ECO:0000313" key="3">
    <source>
        <dbReference type="Proteomes" id="UP000052268"/>
    </source>
</evidence>
<keyword evidence="3" id="KW-1185">Reference proteome</keyword>
<accession>A0A0J7XPM7</accession>